<evidence type="ECO:0000256" key="3">
    <source>
        <dbReference type="ARBA" id="ARBA00008184"/>
    </source>
</evidence>
<comment type="caution">
    <text evidence="13">The sequence shown here is derived from an EMBL/GenBank/DDBJ whole genome shotgun (WGS) entry which is preliminary data.</text>
</comment>
<reference evidence="13 14" key="1">
    <citation type="submission" date="2019-09" db="EMBL/GenBank/DDBJ databases">
        <title>Draft genome sequence of Ginsengibacter sp. BR5-29.</title>
        <authorList>
            <person name="Im W.-T."/>
        </authorList>
    </citation>
    <scope>NUCLEOTIDE SEQUENCE [LARGE SCALE GENOMIC DNA]</scope>
    <source>
        <strain evidence="13 14">BR5-29</strain>
    </source>
</reference>
<keyword evidence="9" id="KW-0963">Cytoplasm</keyword>
<keyword evidence="8 9" id="KW-0234">DNA repair</keyword>
<dbReference type="SMART" id="SM00987">
    <property type="entry name" value="UreE_C"/>
    <property type="match status" value="1"/>
</dbReference>
<dbReference type="AlphaFoldDB" id="A0A5J5ICY5"/>
<evidence type="ECO:0000313" key="13">
    <source>
        <dbReference type="EMBL" id="KAA9036658.1"/>
    </source>
</evidence>
<protein>
    <recommendedName>
        <fullName evidence="5 9">Uracil-DNA glycosylase</fullName>
        <shortName evidence="9">UDG</shortName>
        <ecNumber evidence="4 9">3.2.2.27</ecNumber>
    </recommendedName>
</protein>
<evidence type="ECO:0000256" key="8">
    <source>
        <dbReference type="ARBA" id="ARBA00023204"/>
    </source>
</evidence>
<dbReference type="NCBIfam" id="NF003589">
    <property type="entry name" value="PRK05254.1-2"/>
    <property type="match status" value="1"/>
</dbReference>
<dbReference type="GO" id="GO:0097510">
    <property type="term" value="P:base-excision repair, AP site formation via deaminated base removal"/>
    <property type="evidence" value="ECO:0007669"/>
    <property type="project" value="TreeGrafter"/>
</dbReference>
<dbReference type="RefSeq" id="WP_150416400.1">
    <property type="nucleotide sequence ID" value="NZ_VYQF01000007.1"/>
</dbReference>
<dbReference type="NCBIfam" id="NF003591">
    <property type="entry name" value="PRK05254.1-4"/>
    <property type="match status" value="1"/>
</dbReference>
<comment type="subcellular location">
    <subcellularLocation>
        <location evidence="9">Cytoplasm</location>
    </subcellularLocation>
</comment>
<evidence type="ECO:0000256" key="10">
    <source>
        <dbReference type="PROSITE-ProRule" id="PRU10072"/>
    </source>
</evidence>
<dbReference type="EMBL" id="VYQF01000007">
    <property type="protein sequence ID" value="KAA9036658.1"/>
    <property type="molecule type" value="Genomic_DNA"/>
</dbReference>
<dbReference type="SMART" id="SM00986">
    <property type="entry name" value="UDG"/>
    <property type="match status" value="1"/>
</dbReference>
<evidence type="ECO:0000256" key="6">
    <source>
        <dbReference type="ARBA" id="ARBA00022763"/>
    </source>
</evidence>
<evidence type="ECO:0000256" key="2">
    <source>
        <dbReference type="ARBA" id="ARBA00002631"/>
    </source>
</evidence>
<dbReference type="Gene3D" id="3.40.470.10">
    <property type="entry name" value="Uracil-DNA glycosylase-like domain"/>
    <property type="match status" value="1"/>
</dbReference>
<dbReference type="SUPFAM" id="SSF52141">
    <property type="entry name" value="Uracil-DNA glycosylase-like"/>
    <property type="match status" value="1"/>
</dbReference>
<dbReference type="InterPro" id="IPR005122">
    <property type="entry name" value="Uracil-DNA_glycosylase-like"/>
</dbReference>
<feature type="active site" description="Proton acceptor" evidence="9 10">
    <location>
        <position position="66"/>
    </location>
</feature>
<comment type="function">
    <text evidence="2 9 11">Excises uracil residues from the DNA which can arise as a result of misincorporation of dUMP residues by DNA polymerase or due to deamination of cytosine.</text>
</comment>
<keyword evidence="14" id="KW-1185">Reference proteome</keyword>
<keyword evidence="7 9" id="KW-0378">Hydrolase</keyword>
<dbReference type="EC" id="3.2.2.27" evidence="4 9"/>
<evidence type="ECO:0000256" key="7">
    <source>
        <dbReference type="ARBA" id="ARBA00022801"/>
    </source>
</evidence>
<dbReference type="FunFam" id="3.40.470.10:FF:000001">
    <property type="entry name" value="Uracil-DNA glycosylase"/>
    <property type="match status" value="1"/>
</dbReference>
<evidence type="ECO:0000256" key="4">
    <source>
        <dbReference type="ARBA" id="ARBA00012030"/>
    </source>
</evidence>
<accession>A0A5J5ICY5</accession>
<dbReference type="InterPro" id="IPR002043">
    <property type="entry name" value="UDG_fam1"/>
</dbReference>
<dbReference type="Proteomes" id="UP000326903">
    <property type="component" value="Unassembled WGS sequence"/>
</dbReference>
<dbReference type="NCBIfam" id="NF003592">
    <property type="entry name" value="PRK05254.1-5"/>
    <property type="match status" value="1"/>
</dbReference>
<dbReference type="PANTHER" id="PTHR11264:SF0">
    <property type="entry name" value="URACIL-DNA GLYCOSYLASE"/>
    <property type="match status" value="1"/>
</dbReference>
<comment type="catalytic activity">
    <reaction evidence="1 9 11">
        <text>Hydrolyzes single-stranded DNA or mismatched double-stranded DNA and polynucleotides, releasing free uracil.</text>
        <dbReference type="EC" id="3.2.2.27"/>
    </reaction>
</comment>
<dbReference type="GO" id="GO:0004844">
    <property type="term" value="F:uracil DNA N-glycosylase activity"/>
    <property type="evidence" value="ECO:0007669"/>
    <property type="project" value="UniProtKB-UniRule"/>
</dbReference>
<dbReference type="InterPro" id="IPR018085">
    <property type="entry name" value="Ura-DNA_Glyclase_AS"/>
</dbReference>
<dbReference type="InterPro" id="IPR036895">
    <property type="entry name" value="Uracil-DNA_glycosylase-like_sf"/>
</dbReference>
<feature type="domain" description="Uracil-DNA glycosylase-like" evidence="12">
    <location>
        <begin position="51"/>
        <end position="211"/>
    </location>
</feature>
<evidence type="ECO:0000256" key="9">
    <source>
        <dbReference type="HAMAP-Rule" id="MF_00148"/>
    </source>
</evidence>
<dbReference type="HAMAP" id="MF_00148">
    <property type="entry name" value="UDG"/>
    <property type="match status" value="1"/>
</dbReference>
<dbReference type="CDD" id="cd10027">
    <property type="entry name" value="UDG-F1-like"/>
    <property type="match status" value="1"/>
</dbReference>
<evidence type="ECO:0000256" key="5">
    <source>
        <dbReference type="ARBA" id="ARBA00018429"/>
    </source>
</evidence>
<sequence>MNVQIEESWKEVLKEEFDKVYFQQIVTFLKAEKSAGKIIYPPGPLIFNAFNKTPFNKIKVVLLGQDPYHNLGQAHGLSFSVPDGIAKPPSLVNIFKELENDLGIAPAKNGNLEKWALQGVLLLNASLTVRQNEPGSHSKIGWLQFTDSVISKISEQKKGIIFLLWGKFAQDKQSLIDETKHYVLKAAHPSPFSADKGFFGCKHFSKTNELLTLQHKEPIDWKL</sequence>
<evidence type="ECO:0000259" key="12">
    <source>
        <dbReference type="SMART" id="SM00986"/>
    </source>
</evidence>
<keyword evidence="13" id="KW-0326">Glycosidase</keyword>
<dbReference type="PROSITE" id="PS00130">
    <property type="entry name" value="U_DNA_GLYCOSYLASE"/>
    <property type="match status" value="1"/>
</dbReference>
<dbReference type="Pfam" id="PF03167">
    <property type="entry name" value="UDG"/>
    <property type="match status" value="1"/>
</dbReference>
<dbReference type="NCBIfam" id="NF003588">
    <property type="entry name" value="PRK05254.1-1"/>
    <property type="match status" value="1"/>
</dbReference>
<organism evidence="13 14">
    <name type="scientific">Ginsengibacter hankyongi</name>
    <dbReference type="NCBI Taxonomy" id="2607284"/>
    <lineage>
        <taxon>Bacteria</taxon>
        <taxon>Pseudomonadati</taxon>
        <taxon>Bacteroidota</taxon>
        <taxon>Chitinophagia</taxon>
        <taxon>Chitinophagales</taxon>
        <taxon>Chitinophagaceae</taxon>
        <taxon>Ginsengibacter</taxon>
    </lineage>
</organism>
<evidence type="ECO:0000313" key="14">
    <source>
        <dbReference type="Proteomes" id="UP000326903"/>
    </source>
</evidence>
<name>A0A5J5ICY5_9BACT</name>
<dbReference type="PANTHER" id="PTHR11264">
    <property type="entry name" value="URACIL-DNA GLYCOSYLASE"/>
    <property type="match status" value="1"/>
</dbReference>
<evidence type="ECO:0000256" key="1">
    <source>
        <dbReference type="ARBA" id="ARBA00001400"/>
    </source>
</evidence>
<keyword evidence="6 9" id="KW-0227">DNA damage</keyword>
<dbReference type="NCBIfam" id="TIGR00628">
    <property type="entry name" value="ung"/>
    <property type="match status" value="1"/>
</dbReference>
<gene>
    <name evidence="9" type="primary">ung</name>
    <name evidence="13" type="ORF">FW778_18510</name>
</gene>
<evidence type="ECO:0000256" key="11">
    <source>
        <dbReference type="RuleBase" id="RU003780"/>
    </source>
</evidence>
<comment type="similarity">
    <text evidence="3 9 11">Belongs to the uracil-DNA glycosylase (UDG) superfamily. UNG family.</text>
</comment>
<dbReference type="GO" id="GO:0005737">
    <property type="term" value="C:cytoplasm"/>
    <property type="evidence" value="ECO:0007669"/>
    <property type="project" value="UniProtKB-SubCell"/>
</dbReference>
<proteinExistence type="inferred from homology"/>